<name>A0A6L9W765_9ACTN</name>
<accession>A0A6L9W765</accession>
<sequence length="155" mass="16686">MNGRQRLGSLALEVLRFLVGTCIGLTVDLAVFEAGVRLGAPPGVANVVSSGCAVVVMYAVVTRYVFRAERSRTSFAVFVAYYAVSIAAFSVVIQILHDTTGWLPFICKLASLPLSFAANFVFSRVIFRRSGRPAESPTDGPLAGRDVVEVREGTR</sequence>
<dbReference type="EMBL" id="JAAGWG010000027">
    <property type="protein sequence ID" value="NEK87261.1"/>
    <property type="molecule type" value="Genomic_DNA"/>
</dbReference>
<dbReference type="GO" id="GO:0016020">
    <property type="term" value="C:membrane"/>
    <property type="evidence" value="ECO:0007669"/>
    <property type="project" value="UniProtKB-SubCell"/>
</dbReference>
<dbReference type="AlphaFoldDB" id="A0A6L9W765"/>
<feature type="transmembrane region" description="Helical" evidence="5">
    <location>
        <begin position="75"/>
        <end position="96"/>
    </location>
</feature>
<evidence type="ECO:0000256" key="4">
    <source>
        <dbReference type="ARBA" id="ARBA00023136"/>
    </source>
</evidence>
<dbReference type="Pfam" id="PF04138">
    <property type="entry name" value="GtrA_DPMS_TM"/>
    <property type="match status" value="1"/>
</dbReference>
<evidence type="ECO:0000256" key="3">
    <source>
        <dbReference type="ARBA" id="ARBA00022989"/>
    </source>
</evidence>
<feature type="transmembrane region" description="Helical" evidence="5">
    <location>
        <begin position="44"/>
        <end position="66"/>
    </location>
</feature>
<evidence type="ECO:0000313" key="8">
    <source>
        <dbReference type="Proteomes" id="UP000479241"/>
    </source>
</evidence>
<dbReference type="Proteomes" id="UP000479241">
    <property type="component" value="Unassembled WGS sequence"/>
</dbReference>
<evidence type="ECO:0000256" key="5">
    <source>
        <dbReference type="SAM" id="Phobius"/>
    </source>
</evidence>
<feature type="transmembrane region" description="Helical" evidence="5">
    <location>
        <begin position="102"/>
        <end position="122"/>
    </location>
</feature>
<evidence type="ECO:0000256" key="2">
    <source>
        <dbReference type="ARBA" id="ARBA00022692"/>
    </source>
</evidence>
<evidence type="ECO:0000259" key="6">
    <source>
        <dbReference type="Pfam" id="PF04138"/>
    </source>
</evidence>
<keyword evidence="3 5" id="KW-1133">Transmembrane helix</keyword>
<dbReference type="RefSeq" id="WP_163207064.1">
    <property type="nucleotide sequence ID" value="NZ_JAAGWG010000027.1"/>
</dbReference>
<dbReference type="GO" id="GO:0000271">
    <property type="term" value="P:polysaccharide biosynthetic process"/>
    <property type="evidence" value="ECO:0007669"/>
    <property type="project" value="InterPro"/>
</dbReference>
<evidence type="ECO:0000313" key="7">
    <source>
        <dbReference type="EMBL" id="NEK87261.1"/>
    </source>
</evidence>
<comment type="subcellular location">
    <subcellularLocation>
        <location evidence="1">Membrane</location>
        <topology evidence="1">Multi-pass membrane protein</topology>
    </subcellularLocation>
</comment>
<protein>
    <submittedName>
        <fullName evidence="7">GtrA family protein</fullName>
    </submittedName>
</protein>
<keyword evidence="2 5" id="KW-0812">Transmembrane</keyword>
<dbReference type="InterPro" id="IPR007267">
    <property type="entry name" value="GtrA_DPMS_TM"/>
</dbReference>
<feature type="transmembrane region" description="Helical" evidence="5">
    <location>
        <begin position="12"/>
        <end position="32"/>
    </location>
</feature>
<organism evidence="7 8">
    <name type="scientific">Blastococcus saxobsidens</name>
    <dbReference type="NCBI Taxonomy" id="138336"/>
    <lineage>
        <taxon>Bacteria</taxon>
        <taxon>Bacillati</taxon>
        <taxon>Actinomycetota</taxon>
        <taxon>Actinomycetes</taxon>
        <taxon>Geodermatophilales</taxon>
        <taxon>Geodermatophilaceae</taxon>
        <taxon>Blastococcus</taxon>
    </lineage>
</organism>
<feature type="domain" description="GtrA/DPMS transmembrane" evidence="6">
    <location>
        <begin position="16"/>
        <end position="126"/>
    </location>
</feature>
<keyword evidence="4 5" id="KW-0472">Membrane</keyword>
<reference evidence="7 8" key="1">
    <citation type="submission" date="2019-12" db="EMBL/GenBank/DDBJ databases">
        <title>the WGS of Blastococcus saxobsidens 67B17.</title>
        <authorList>
            <person name="Jiang Z."/>
        </authorList>
    </citation>
    <scope>NUCLEOTIDE SEQUENCE [LARGE SCALE GENOMIC DNA]</scope>
    <source>
        <strain evidence="7 8">67B17</strain>
    </source>
</reference>
<evidence type="ECO:0000256" key="1">
    <source>
        <dbReference type="ARBA" id="ARBA00004141"/>
    </source>
</evidence>
<gene>
    <name evidence="7" type="ORF">GCU60_16080</name>
</gene>
<comment type="caution">
    <text evidence="7">The sequence shown here is derived from an EMBL/GenBank/DDBJ whole genome shotgun (WGS) entry which is preliminary data.</text>
</comment>
<proteinExistence type="predicted"/>